<organism evidence="9 10">
    <name type="scientific">Sphaerisporangium album</name>
    <dbReference type="NCBI Taxonomy" id="509200"/>
    <lineage>
        <taxon>Bacteria</taxon>
        <taxon>Bacillati</taxon>
        <taxon>Actinomycetota</taxon>
        <taxon>Actinomycetes</taxon>
        <taxon>Streptosporangiales</taxon>
        <taxon>Streptosporangiaceae</taxon>
        <taxon>Sphaerisporangium</taxon>
    </lineage>
</organism>
<evidence type="ECO:0000256" key="3">
    <source>
        <dbReference type="ARBA" id="ARBA00011881"/>
    </source>
</evidence>
<evidence type="ECO:0000313" key="10">
    <source>
        <dbReference type="Proteomes" id="UP000253094"/>
    </source>
</evidence>
<evidence type="ECO:0000256" key="4">
    <source>
        <dbReference type="ARBA" id="ARBA00013049"/>
    </source>
</evidence>
<dbReference type="Gene3D" id="3.40.640.10">
    <property type="entry name" value="Type I PLP-dependent aspartate aminotransferase-like (Major domain)"/>
    <property type="match status" value="1"/>
</dbReference>
<evidence type="ECO:0000256" key="7">
    <source>
        <dbReference type="ARBA" id="ARBA00022898"/>
    </source>
</evidence>
<dbReference type="PANTHER" id="PTHR45688">
    <property type="match status" value="1"/>
</dbReference>
<evidence type="ECO:0000313" key="9">
    <source>
        <dbReference type="EMBL" id="RCG32435.1"/>
    </source>
</evidence>
<dbReference type="GO" id="GO:0030170">
    <property type="term" value="F:pyridoxal phosphate binding"/>
    <property type="evidence" value="ECO:0007669"/>
    <property type="project" value="InterPro"/>
</dbReference>
<dbReference type="Proteomes" id="UP000253094">
    <property type="component" value="Unassembled WGS sequence"/>
</dbReference>
<evidence type="ECO:0000256" key="5">
    <source>
        <dbReference type="ARBA" id="ARBA00022576"/>
    </source>
</evidence>
<evidence type="ECO:0000256" key="8">
    <source>
        <dbReference type="RuleBase" id="RU003560"/>
    </source>
</evidence>
<dbReference type="InterPro" id="IPR015424">
    <property type="entry name" value="PyrdxlP-dep_Trfase"/>
</dbReference>
<dbReference type="PIRSF" id="PIRSF000521">
    <property type="entry name" value="Transaminase_4ab_Lys_Orn"/>
    <property type="match status" value="1"/>
</dbReference>
<dbReference type="OrthoDB" id="3699548at2"/>
<dbReference type="AlphaFoldDB" id="A0A367FS62"/>
<keyword evidence="10" id="KW-1185">Reference proteome</keyword>
<keyword evidence="5 9" id="KW-0032">Aminotransferase</keyword>
<gene>
    <name evidence="9" type="ORF">DQ384_02705</name>
</gene>
<comment type="similarity">
    <text evidence="2 8">Belongs to the class-III pyridoxal-phosphate-dependent aminotransferase family.</text>
</comment>
<dbReference type="InterPro" id="IPR015422">
    <property type="entry name" value="PyrdxlP-dep_Trfase_small"/>
</dbReference>
<accession>A0A367FS62</accession>
<dbReference type="RefSeq" id="WP_114027073.1">
    <property type="nucleotide sequence ID" value="NZ_QOIL01000002.1"/>
</dbReference>
<keyword evidence="7 8" id="KW-0663">Pyridoxal phosphate</keyword>
<name>A0A367FS62_9ACTN</name>
<evidence type="ECO:0000256" key="6">
    <source>
        <dbReference type="ARBA" id="ARBA00022679"/>
    </source>
</evidence>
<dbReference type="Pfam" id="PF00202">
    <property type="entry name" value="Aminotran_3"/>
    <property type="match status" value="1"/>
</dbReference>
<comment type="cofactor">
    <cofactor evidence="1">
        <name>pyridoxal 5'-phosphate</name>
        <dbReference type="ChEBI" id="CHEBI:597326"/>
    </cofactor>
</comment>
<dbReference type="SUPFAM" id="SSF53383">
    <property type="entry name" value="PLP-dependent transferases"/>
    <property type="match status" value="1"/>
</dbReference>
<comment type="caution">
    <text evidence="9">The sequence shown here is derived from an EMBL/GenBank/DDBJ whole genome shotgun (WGS) entry which is preliminary data.</text>
</comment>
<protein>
    <recommendedName>
        <fullName evidence="4">alanine--glyoxylate transaminase</fullName>
        <ecNumber evidence="4">2.6.1.44</ecNumber>
    </recommendedName>
</protein>
<dbReference type="EMBL" id="QOIL01000002">
    <property type="protein sequence ID" value="RCG32435.1"/>
    <property type="molecule type" value="Genomic_DNA"/>
</dbReference>
<dbReference type="FunFam" id="3.40.640.10:FF:000004">
    <property type="entry name" value="Acetylornithine aminotransferase"/>
    <property type="match status" value="1"/>
</dbReference>
<proteinExistence type="inferred from homology"/>
<evidence type="ECO:0000256" key="2">
    <source>
        <dbReference type="ARBA" id="ARBA00008954"/>
    </source>
</evidence>
<dbReference type="InterPro" id="IPR005814">
    <property type="entry name" value="Aminotrans_3"/>
</dbReference>
<dbReference type="Gene3D" id="3.90.1150.10">
    <property type="entry name" value="Aspartate Aminotransferase, domain 1"/>
    <property type="match status" value="1"/>
</dbReference>
<dbReference type="EC" id="2.6.1.44" evidence="4"/>
<evidence type="ECO:0000256" key="1">
    <source>
        <dbReference type="ARBA" id="ARBA00001933"/>
    </source>
</evidence>
<dbReference type="CDD" id="cd00610">
    <property type="entry name" value="OAT_like"/>
    <property type="match status" value="1"/>
</dbReference>
<reference evidence="9 10" key="1">
    <citation type="submission" date="2018-06" db="EMBL/GenBank/DDBJ databases">
        <title>Sphaerisporangium craniellae sp. nov., isolated from a marine sponge in the South China Sea.</title>
        <authorList>
            <person name="Li L."/>
        </authorList>
    </citation>
    <scope>NUCLEOTIDE SEQUENCE [LARGE SCALE GENOMIC DNA]</scope>
    <source>
        <strain evidence="9 10">CCTCC AA 208026</strain>
    </source>
</reference>
<keyword evidence="6 9" id="KW-0808">Transferase</keyword>
<sequence length="432" mass="46369">MSDLLARHRAVMPNWLSIYYDEPIEIVRGKGNRVVDAEGHTYLDFFAGILTNMIGYDVPEVREAVERQIATGVVHTSTVYLLRGQIELAEKIARLSGIENAKVFFTNSGTEANETALLLATYARRSDQVLAMRQSYHGRSFGALSVTSNRSWKNNSLSPLNVHFLHGADRHLPQFRGLSDAEYIEVCVEDLRHVLATAVSNDVAALIAEPIQGVGGFTMAPDGLFKAYKEVLDEEGILFISDEVQTGWGRTGSAFFGIQNHGMTPDMMTFAKGLGNGFAVGGVVARGDLMDGPHAIGLATFGGNPISMAAANATLDYVLDHDLQSRAAVTGKILIDGLREAKGRLPIVGDVRGKGLMFAVELVDPATGAPAPALAGRFMEETKKLGLLAGKGGLYGNALRMAPPLTLTEDEAREGLGIILSALETINEEAGK</sequence>
<dbReference type="GO" id="GO:0008453">
    <property type="term" value="F:alanine-glyoxylate transaminase activity"/>
    <property type="evidence" value="ECO:0007669"/>
    <property type="project" value="UniProtKB-EC"/>
</dbReference>
<dbReference type="PANTHER" id="PTHR45688:SF3">
    <property type="entry name" value="ALANINE--GLYOXYLATE AMINOTRANSFERASE 2, MITOCHONDRIAL"/>
    <property type="match status" value="1"/>
</dbReference>
<comment type="subunit">
    <text evidence="3">Homotetramer.</text>
</comment>
<dbReference type="InterPro" id="IPR015421">
    <property type="entry name" value="PyrdxlP-dep_Trfase_major"/>
</dbReference>